<reference evidence="2 3" key="1">
    <citation type="submission" date="2020-08" db="EMBL/GenBank/DDBJ databases">
        <title>Genomic Encyclopedia of Type Strains, Phase IV (KMG-IV): sequencing the most valuable type-strain genomes for metagenomic binning, comparative biology and taxonomic classification.</title>
        <authorList>
            <person name="Goeker M."/>
        </authorList>
    </citation>
    <scope>NUCLEOTIDE SEQUENCE [LARGE SCALE GENOMIC DNA]</scope>
    <source>
        <strain evidence="2 3">DSM 11590</strain>
    </source>
</reference>
<gene>
    <name evidence="2" type="ORF">FHS48_000575</name>
</gene>
<dbReference type="PROSITE" id="PS51787">
    <property type="entry name" value="LON_N"/>
    <property type="match status" value="1"/>
</dbReference>
<evidence type="ECO:0000313" key="2">
    <source>
        <dbReference type="EMBL" id="MBB6209194.1"/>
    </source>
</evidence>
<dbReference type="PANTHER" id="PTHR46732:SF8">
    <property type="entry name" value="ATP-DEPENDENT PROTEASE LA (LON) DOMAIN PROTEIN"/>
    <property type="match status" value="1"/>
</dbReference>
<protein>
    <recommendedName>
        <fullName evidence="1">Lon N-terminal domain-containing protein</fullName>
    </recommendedName>
</protein>
<dbReference type="Pfam" id="PF02190">
    <property type="entry name" value="LON_substr_bdg"/>
    <property type="match status" value="1"/>
</dbReference>
<evidence type="ECO:0000259" key="1">
    <source>
        <dbReference type="PROSITE" id="PS51787"/>
    </source>
</evidence>
<dbReference type="SUPFAM" id="SSF88697">
    <property type="entry name" value="PUA domain-like"/>
    <property type="match status" value="1"/>
</dbReference>
<keyword evidence="3" id="KW-1185">Reference proteome</keyword>
<dbReference type="PANTHER" id="PTHR46732">
    <property type="entry name" value="ATP-DEPENDENT PROTEASE LA (LON) DOMAIN PROTEIN"/>
    <property type="match status" value="1"/>
</dbReference>
<comment type="caution">
    <text evidence="2">The sequence shown here is derived from an EMBL/GenBank/DDBJ whole genome shotgun (WGS) entry which is preliminary data.</text>
</comment>
<dbReference type="RefSeq" id="WP_184261199.1">
    <property type="nucleotide sequence ID" value="NZ_JACIIX010000001.1"/>
</dbReference>
<evidence type="ECO:0000313" key="3">
    <source>
        <dbReference type="Proteomes" id="UP000544872"/>
    </source>
</evidence>
<dbReference type="InterPro" id="IPR046336">
    <property type="entry name" value="Lon_prtase_N_sf"/>
</dbReference>
<dbReference type="InterPro" id="IPR015947">
    <property type="entry name" value="PUA-like_sf"/>
</dbReference>
<organism evidence="2 3">
    <name type="scientific">Novispirillum itersonii</name>
    <name type="common">Aquaspirillum itersonii</name>
    <dbReference type="NCBI Taxonomy" id="189"/>
    <lineage>
        <taxon>Bacteria</taxon>
        <taxon>Pseudomonadati</taxon>
        <taxon>Pseudomonadota</taxon>
        <taxon>Alphaproteobacteria</taxon>
        <taxon>Rhodospirillales</taxon>
        <taxon>Novispirillaceae</taxon>
        <taxon>Novispirillum</taxon>
    </lineage>
</organism>
<name>A0A7X0DLI4_NOVIT</name>
<accession>A0A7X0DLI4</accession>
<dbReference type="AlphaFoldDB" id="A0A7X0DLI4"/>
<feature type="domain" description="Lon N-terminal" evidence="1">
    <location>
        <begin position="22"/>
        <end position="216"/>
    </location>
</feature>
<dbReference type="SMART" id="SM00464">
    <property type="entry name" value="LON"/>
    <property type="match status" value="1"/>
</dbReference>
<sequence length="224" mass="24673">MVVESSAPGPFHPRLSDLPPVLPVFPLSGALLLPWSRLPLNIFERRYLSMVQDALGIGRMIGMVQPVGGALTDSEPLPSLFSVGCAGRISSFSETPDGRLLITLTGVCRFRITEERPMTRAYRMVDPDWMPFADDLNPQPPVQVDRARLMQALTEFLNTIGMPVNDRALADLPPADLINTVAMTFPFDPTEKQALLEAPTAQHRADVLITLLEMAQFPGTLPRQ</sequence>
<dbReference type="Proteomes" id="UP000544872">
    <property type="component" value="Unassembled WGS sequence"/>
</dbReference>
<dbReference type="Gene3D" id="2.30.130.40">
    <property type="entry name" value="LON domain-like"/>
    <property type="match status" value="1"/>
</dbReference>
<dbReference type="InterPro" id="IPR003111">
    <property type="entry name" value="Lon_prtase_N"/>
</dbReference>
<dbReference type="EMBL" id="JACIIX010000001">
    <property type="protein sequence ID" value="MBB6209194.1"/>
    <property type="molecule type" value="Genomic_DNA"/>
</dbReference>
<proteinExistence type="predicted"/>